<dbReference type="AlphaFoldDB" id="A0A1M7YP24"/>
<evidence type="ECO:0000313" key="2">
    <source>
        <dbReference type="Proteomes" id="UP000184600"/>
    </source>
</evidence>
<name>A0A1M7YP24_9VIBR</name>
<gene>
    <name evidence="1" type="ORF">VQ7734_00081</name>
</gene>
<evidence type="ECO:0000313" key="1">
    <source>
        <dbReference type="EMBL" id="SHO54367.1"/>
    </source>
</evidence>
<dbReference type="EMBL" id="FRFG01000003">
    <property type="protein sequence ID" value="SHO54367.1"/>
    <property type="molecule type" value="Genomic_DNA"/>
</dbReference>
<accession>A0A1M7YP24</accession>
<proteinExistence type="predicted"/>
<dbReference type="Proteomes" id="UP000184600">
    <property type="component" value="Unassembled WGS sequence"/>
</dbReference>
<organism evidence="1 2">
    <name type="scientific">Vibrio quintilis</name>
    <dbReference type="NCBI Taxonomy" id="1117707"/>
    <lineage>
        <taxon>Bacteria</taxon>
        <taxon>Pseudomonadati</taxon>
        <taxon>Pseudomonadota</taxon>
        <taxon>Gammaproteobacteria</taxon>
        <taxon>Vibrionales</taxon>
        <taxon>Vibrionaceae</taxon>
        <taxon>Vibrio</taxon>
    </lineage>
</organism>
<protein>
    <submittedName>
        <fullName evidence="1">Uncharacterized protein</fullName>
    </submittedName>
</protein>
<dbReference type="RefSeq" id="WP_073579289.1">
    <property type="nucleotide sequence ID" value="NZ_AP024898.1"/>
</dbReference>
<sequence>MTTTIQISEDIRVGRQIEIDGSLCNVEAISFTPAIEEKSKLEQLIEVMSEELIEQETIGKRDDGSFYWRASGEPLE</sequence>
<dbReference type="STRING" id="1117707.VQ7734_00081"/>
<reference evidence="2" key="1">
    <citation type="submission" date="2016-12" db="EMBL/GenBank/DDBJ databases">
        <authorList>
            <person name="Rodrigo-Torres L."/>
            <person name="Arahal R.D."/>
            <person name="Lucena T."/>
        </authorList>
    </citation>
    <scope>NUCLEOTIDE SEQUENCE [LARGE SCALE GENOMIC DNA]</scope>
</reference>
<keyword evidence="2" id="KW-1185">Reference proteome</keyword>